<name>A0A2Z6Q9K5_9GLOM</name>
<evidence type="ECO:0000313" key="2">
    <source>
        <dbReference type="EMBL" id="GES79892.1"/>
    </source>
</evidence>
<proteinExistence type="predicted"/>
<accession>A0A2Z6Q9K5</accession>
<reference evidence="2" key="2">
    <citation type="submission" date="2019-10" db="EMBL/GenBank/DDBJ databases">
        <title>Conservation and host-specific expression of non-tandemly repeated heterogenous ribosome RNA gene in arbuscular mycorrhizal fungi.</title>
        <authorList>
            <person name="Maeda T."/>
            <person name="Kobayashi Y."/>
            <person name="Nakagawa T."/>
            <person name="Ezawa T."/>
            <person name="Yamaguchi K."/>
            <person name="Bino T."/>
            <person name="Nishimoto Y."/>
            <person name="Shigenobu S."/>
            <person name="Kawaguchi M."/>
        </authorList>
    </citation>
    <scope>NUCLEOTIDE SEQUENCE</scope>
    <source>
        <strain evidence="2">HR1</strain>
    </source>
</reference>
<dbReference type="Proteomes" id="UP000615446">
    <property type="component" value="Unassembled WGS sequence"/>
</dbReference>
<dbReference type="Proteomes" id="UP000247702">
    <property type="component" value="Unassembled WGS sequence"/>
</dbReference>
<evidence type="ECO:0000313" key="1">
    <source>
        <dbReference type="EMBL" id="GBB86850.1"/>
    </source>
</evidence>
<evidence type="ECO:0000313" key="3">
    <source>
        <dbReference type="Proteomes" id="UP000247702"/>
    </source>
</evidence>
<dbReference type="OrthoDB" id="2352580at2759"/>
<dbReference type="EMBL" id="BLAL01000046">
    <property type="protein sequence ID" value="GES79892.1"/>
    <property type="molecule type" value="Genomic_DNA"/>
</dbReference>
<organism evidence="1 3">
    <name type="scientific">Rhizophagus clarus</name>
    <dbReference type="NCBI Taxonomy" id="94130"/>
    <lineage>
        <taxon>Eukaryota</taxon>
        <taxon>Fungi</taxon>
        <taxon>Fungi incertae sedis</taxon>
        <taxon>Mucoromycota</taxon>
        <taxon>Glomeromycotina</taxon>
        <taxon>Glomeromycetes</taxon>
        <taxon>Glomerales</taxon>
        <taxon>Glomeraceae</taxon>
        <taxon>Rhizophagus</taxon>
    </lineage>
</organism>
<dbReference type="AlphaFoldDB" id="A0A2Z6Q9K5"/>
<sequence>MMSDTQESSKKAEQECNVIKDLINQSNFRNITFRYFHDTDDLSVYFVEGNCLEDHCVDVTTELLISYDINDKAVAFHVERISRLLPPTLDLSELFNDNPPNPIYNKESDIFKVNFYSIPPTNFQKTEMEDIEVGRDNMGNIACLLFHNASNRIAEELSPEERELHEKRKKKEYERLNSWAKSIIIRKYINSIGSLDDL</sequence>
<dbReference type="EMBL" id="BEXD01000369">
    <property type="protein sequence ID" value="GBB86850.1"/>
    <property type="molecule type" value="Genomic_DNA"/>
</dbReference>
<protein>
    <submittedName>
        <fullName evidence="1">Uncharacterized protein</fullName>
    </submittedName>
</protein>
<comment type="caution">
    <text evidence="1">The sequence shown here is derived from an EMBL/GenBank/DDBJ whole genome shotgun (WGS) entry which is preliminary data.</text>
</comment>
<gene>
    <name evidence="2" type="ORF">RCL2_000718800</name>
    <name evidence="1" type="ORF">RclHR1_01330004</name>
</gene>
<keyword evidence="3" id="KW-1185">Reference proteome</keyword>
<reference evidence="1 3" key="1">
    <citation type="submission" date="2017-11" db="EMBL/GenBank/DDBJ databases">
        <title>The genome of Rhizophagus clarus HR1 reveals common genetic basis of auxotrophy among arbuscular mycorrhizal fungi.</title>
        <authorList>
            <person name="Kobayashi Y."/>
        </authorList>
    </citation>
    <scope>NUCLEOTIDE SEQUENCE [LARGE SCALE GENOMIC DNA]</scope>
    <source>
        <strain evidence="1 3">HR1</strain>
    </source>
</reference>